<organism evidence="1 2">
    <name type="scientific">Silicimonas algicola</name>
    <dbReference type="NCBI Taxonomy" id="1826607"/>
    <lineage>
        <taxon>Bacteria</taxon>
        <taxon>Pseudomonadati</taxon>
        <taxon>Pseudomonadota</taxon>
        <taxon>Alphaproteobacteria</taxon>
        <taxon>Rhodobacterales</taxon>
        <taxon>Paracoccaceae</taxon>
    </lineage>
</organism>
<dbReference type="SUPFAM" id="SSF57938">
    <property type="entry name" value="DnaJ/Hsp40 cysteine-rich domain"/>
    <property type="match status" value="1"/>
</dbReference>
<dbReference type="Proteomes" id="UP000245390">
    <property type="component" value="Unassembled WGS sequence"/>
</dbReference>
<accession>A0A316G6P0</accession>
<reference evidence="1 2" key="1">
    <citation type="submission" date="2018-05" db="EMBL/GenBank/DDBJ databases">
        <title>Genomic Encyclopedia of Type Strains, Phase IV (KMG-IV): sequencing the most valuable type-strain genomes for metagenomic binning, comparative biology and taxonomic classification.</title>
        <authorList>
            <person name="Goeker M."/>
        </authorList>
    </citation>
    <scope>NUCLEOTIDE SEQUENCE [LARGE SCALE GENOMIC DNA]</scope>
    <source>
        <strain evidence="1 2">DSM 103371</strain>
    </source>
</reference>
<sequence>MFELERPYRKPRPEKPVERRCHRCHGTGRSACRSCGGQGRTATSRSALGEPVYIRCTACYGSKVCRCITCAGIGFIT</sequence>
<gene>
    <name evidence="1" type="ORF">C8D95_107126</name>
</gene>
<proteinExistence type="predicted"/>
<comment type="caution">
    <text evidence="1">The sequence shown here is derived from an EMBL/GenBank/DDBJ whole genome shotgun (WGS) entry which is preliminary data.</text>
</comment>
<name>A0A316G6P0_9RHOB</name>
<dbReference type="InterPro" id="IPR036410">
    <property type="entry name" value="HSP_DnaJ_Cys-rich_dom_sf"/>
</dbReference>
<dbReference type="KEGG" id="salo:EF888_07665"/>
<dbReference type="AlphaFoldDB" id="A0A316G6P0"/>
<protein>
    <submittedName>
        <fullName evidence="1">Uncharacterized protein</fullName>
    </submittedName>
</protein>
<dbReference type="RefSeq" id="WP_109760055.1">
    <property type="nucleotide sequence ID" value="NZ_CP034588.1"/>
</dbReference>
<keyword evidence="2" id="KW-1185">Reference proteome</keyword>
<evidence type="ECO:0000313" key="2">
    <source>
        <dbReference type="Proteomes" id="UP000245390"/>
    </source>
</evidence>
<dbReference type="EMBL" id="QGGV01000007">
    <property type="protein sequence ID" value="PWK55460.1"/>
    <property type="molecule type" value="Genomic_DNA"/>
</dbReference>
<evidence type="ECO:0000313" key="1">
    <source>
        <dbReference type="EMBL" id="PWK55460.1"/>
    </source>
</evidence>